<dbReference type="RefSeq" id="WP_129191129.1">
    <property type="nucleotide sequence ID" value="NZ_CP035491.1"/>
</dbReference>
<keyword evidence="1" id="KW-0812">Transmembrane</keyword>
<gene>
    <name evidence="2" type="ORF">ET445_10175</name>
</gene>
<protein>
    <submittedName>
        <fullName evidence="2">Uncharacterized protein</fullName>
    </submittedName>
</protein>
<evidence type="ECO:0000313" key="3">
    <source>
        <dbReference type="Proteomes" id="UP000291259"/>
    </source>
</evidence>
<sequence>MSLSPALAAVRSASAVRGRGLSRLSLAVSTTSLAVYYVTATVVPFAMLLAMELAVLTLASGSTAPGEAILRQVGSTSSGIGLAFAVAAIGAAIWARSLAKRGAVAEPDRSVPWVAVIALVVNAVSGLGLLLLFVLSNLP</sequence>
<name>A0A4P6FC91_9MICO</name>
<evidence type="ECO:0000313" key="2">
    <source>
        <dbReference type="EMBL" id="QAY73652.1"/>
    </source>
</evidence>
<feature type="transmembrane region" description="Helical" evidence="1">
    <location>
        <begin position="80"/>
        <end position="99"/>
    </location>
</feature>
<reference evidence="2 3" key="1">
    <citation type="submission" date="2019-01" db="EMBL/GenBank/DDBJ databases">
        <title>Genome sequencing of strain FW100M-8.</title>
        <authorList>
            <person name="Heo J."/>
            <person name="Kim S.-J."/>
            <person name="Kim J.-S."/>
            <person name="Hong S.-B."/>
            <person name="Kwon S.-W."/>
        </authorList>
    </citation>
    <scope>NUCLEOTIDE SEQUENCE [LARGE SCALE GENOMIC DNA]</scope>
    <source>
        <strain evidence="2 3">FW100M-8</strain>
    </source>
</reference>
<proteinExistence type="predicted"/>
<evidence type="ECO:0000256" key="1">
    <source>
        <dbReference type="SAM" id="Phobius"/>
    </source>
</evidence>
<keyword evidence="3" id="KW-1185">Reference proteome</keyword>
<dbReference type="EMBL" id="CP035491">
    <property type="protein sequence ID" value="QAY73652.1"/>
    <property type="molecule type" value="Genomic_DNA"/>
</dbReference>
<feature type="transmembrane region" description="Helical" evidence="1">
    <location>
        <begin position="34"/>
        <end position="59"/>
    </location>
</feature>
<keyword evidence="1" id="KW-0472">Membrane</keyword>
<feature type="transmembrane region" description="Helical" evidence="1">
    <location>
        <begin position="111"/>
        <end position="135"/>
    </location>
</feature>
<dbReference type="Proteomes" id="UP000291259">
    <property type="component" value="Chromosome"/>
</dbReference>
<keyword evidence="1" id="KW-1133">Transmembrane helix</keyword>
<dbReference type="AlphaFoldDB" id="A0A4P6FC91"/>
<organism evidence="2 3">
    <name type="scientific">Agromyces protaetiae</name>
    <dbReference type="NCBI Taxonomy" id="2509455"/>
    <lineage>
        <taxon>Bacteria</taxon>
        <taxon>Bacillati</taxon>
        <taxon>Actinomycetota</taxon>
        <taxon>Actinomycetes</taxon>
        <taxon>Micrococcales</taxon>
        <taxon>Microbacteriaceae</taxon>
        <taxon>Agromyces</taxon>
    </lineage>
</organism>
<dbReference type="KEGG" id="agf:ET445_10175"/>
<accession>A0A4P6FC91</accession>